<accession>A0A1W1W4M5</accession>
<dbReference type="Proteomes" id="UP000192266">
    <property type="component" value="Unassembled WGS sequence"/>
</dbReference>
<sequence length="80" mass="8750">MPTYIPISLEPHAGICRFLRSKTGLGTSEGGEQPWLLVDGMTATCWCLRTMEAFGPDEEVAEAAECRVGRVCYEAADPEQ</sequence>
<name>A0A1W1W4M5_9BACT</name>
<evidence type="ECO:0000313" key="2">
    <source>
        <dbReference type="Proteomes" id="UP000192266"/>
    </source>
</evidence>
<keyword evidence="2" id="KW-1185">Reference proteome</keyword>
<dbReference type="EMBL" id="FWWW01000104">
    <property type="protein sequence ID" value="SMC00546.1"/>
    <property type="molecule type" value="Genomic_DNA"/>
</dbReference>
<reference evidence="1 2" key="1">
    <citation type="submission" date="2017-04" db="EMBL/GenBank/DDBJ databases">
        <authorList>
            <person name="Afonso C.L."/>
            <person name="Miller P.J."/>
            <person name="Scott M.A."/>
            <person name="Spackman E."/>
            <person name="Goraichik I."/>
            <person name="Dimitrov K.M."/>
            <person name="Suarez D.L."/>
            <person name="Swayne D.E."/>
        </authorList>
    </citation>
    <scope>NUCLEOTIDE SEQUENCE [LARGE SCALE GENOMIC DNA]</scope>
    <source>
        <strain evidence="1 2">DSM 11622</strain>
    </source>
</reference>
<protein>
    <submittedName>
        <fullName evidence="1">Uncharacterized protein</fullName>
    </submittedName>
</protein>
<dbReference type="AlphaFoldDB" id="A0A1W1W4M5"/>
<gene>
    <name evidence="1" type="ORF">SAMN00120144_1300</name>
</gene>
<dbReference type="RefSeq" id="WP_143435139.1">
    <property type="nucleotide sequence ID" value="NZ_FWWW01000104.1"/>
</dbReference>
<dbReference type="STRING" id="645990.SAMN00120144_1300"/>
<evidence type="ECO:0000313" key="1">
    <source>
        <dbReference type="EMBL" id="SMC00546.1"/>
    </source>
</evidence>
<organism evidence="1 2">
    <name type="scientific">Hymenobacter roseosalivarius DSM 11622</name>
    <dbReference type="NCBI Taxonomy" id="645990"/>
    <lineage>
        <taxon>Bacteria</taxon>
        <taxon>Pseudomonadati</taxon>
        <taxon>Bacteroidota</taxon>
        <taxon>Cytophagia</taxon>
        <taxon>Cytophagales</taxon>
        <taxon>Hymenobacteraceae</taxon>
        <taxon>Hymenobacter</taxon>
    </lineage>
</organism>
<proteinExistence type="predicted"/>
<dbReference type="OrthoDB" id="1447365at2"/>